<proteinExistence type="inferred from homology"/>
<dbReference type="GO" id="GO:0005737">
    <property type="term" value="C:cytoplasm"/>
    <property type="evidence" value="ECO:0007669"/>
    <property type="project" value="TreeGrafter"/>
</dbReference>
<dbReference type="InterPro" id="IPR036291">
    <property type="entry name" value="NAD(P)-bd_dom_sf"/>
</dbReference>
<dbReference type="RefSeq" id="XP_016217412.1">
    <property type="nucleotide sequence ID" value="XM_016354400.1"/>
</dbReference>
<dbReference type="GeneID" id="27309475"/>
<accession>A0A0D2ALB7</accession>
<evidence type="ECO:0008006" key="4">
    <source>
        <dbReference type="Google" id="ProtNLM"/>
    </source>
</evidence>
<dbReference type="AlphaFoldDB" id="A0A0D2ALB7"/>
<dbReference type="EMBL" id="KN847532">
    <property type="protein sequence ID" value="KIW07543.1"/>
    <property type="molecule type" value="Genomic_DNA"/>
</dbReference>
<dbReference type="Gene3D" id="3.40.50.720">
    <property type="entry name" value="NAD(P)-binding Rossmann-like Domain"/>
    <property type="match status" value="1"/>
</dbReference>
<sequence>MPASRIVFITGANTGLGLQTVKSLCRSSRPYTILLGGRNIQKAIAAVEETTQEYSESQSTVEPIQIDVESDASIEQAFETVRDNPVLVIAVLVVGRPFDSRFAGASFDQSAGDGNMTLRQLWNKTWDVNVAGTFVNTYTFVPLLLKSSEPRLIFITSGTSVLAEHGSQVLPINRPPAAGWPKPTLSIPAYRSSKTGLNMMMLEWSRLLKEDGVKVIAISPGMLATGLGGNPEALKASGALDPKIGADLVRDVVEGARDSDMGKAIRKDMVQPW</sequence>
<evidence type="ECO:0000313" key="2">
    <source>
        <dbReference type="EMBL" id="KIW07543.1"/>
    </source>
</evidence>
<dbReference type="SUPFAM" id="SSF51735">
    <property type="entry name" value="NAD(P)-binding Rossmann-fold domains"/>
    <property type="match status" value="1"/>
</dbReference>
<dbReference type="PANTHER" id="PTHR43544:SF32">
    <property type="entry name" value="CHAIN DEHYDROGENASE, PUTATIVE (AFU_ORTHOLOGUE AFUA_5G01530)-RELATED"/>
    <property type="match status" value="1"/>
</dbReference>
<comment type="similarity">
    <text evidence="1">Belongs to the short-chain dehydrogenases/reductases (SDR) family.</text>
</comment>
<reference evidence="2 3" key="1">
    <citation type="submission" date="2015-01" db="EMBL/GenBank/DDBJ databases">
        <title>The Genome Sequence of Ochroconis gallopava CBS43764.</title>
        <authorList>
            <consortium name="The Broad Institute Genomics Platform"/>
            <person name="Cuomo C."/>
            <person name="de Hoog S."/>
            <person name="Gorbushina A."/>
            <person name="Stielow B."/>
            <person name="Teixiera M."/>
            <person name="Abouelleil A."/>
            <person name="Chapman S.B."/>
            <person name="Priest M."/>
            <person name="Young S.K."/>
            <person name="Wortman J."/>
            <person name="Nusbaum C."/>
            <person name="Birren B."/>
        </authorList>
    </citation>
    <scope>NUCLEOTIDE SEQUENCE [LARGE SCALE GENOMIC DNA]</scope>
    <source>
        <strain evidence="2 3">CBS 43764</strain>
    </source>
</reference>
<protein>
    <recommendedName>
        <fullName evidence="4">NAD(P)-binding domain-containing protein</fullName>
    </recommendedName>
</protein>
<organism evidence="2 3">
    <name type="scientific">Verruconis gallopava</name>
    <dbReference type="NCBI Taxonomy" id="253628"/>
    <lineage>
        <taxon>Eukaryota</taxon>
        <taxon>Fungi</taxon>
        <taxon>Dikarya</taxon>
        <taxon>Ascomycota</taxon>
        <taxon>Pezizomycotina</taxon>
        <taxon>Dothideomycetes</taxon>
        <taxon>Pleosporomycetidae</taxon>
        <taxon>Venturiales</taxon>
        <taxon>Sympoventuriaceae</taxon>
        <taxon>Verruconis</taxon>
    </lineage>
</organism>
<dbReference type="GO" id="GO:0019748">
    <property type="term" value="P:secondary metabolic process"/>
    <property type="evidence" value="ECO:0007669"/>
    <property type="project" value="TreeGrafter"/>
</dbReference>
<dbReference type="PANTHER" id="PTHR43544">
    <property type="entry name" value="SHORT-CHAIN DEHYDROGENASE/REDUCTASE"/>
    <property type="match status" value="1"/>
</dbReference>
<gene>
    <name evidence="2" type="ORF">PV09_01502</name>
</gene>
<evidence type="ECO:0000313" key="3">
    <source>
        <dbReference type="Proteomes" id="UP000053259"/>
    </source>
</evidence>
<dbReference type="OrthoDB" id="1933717at2759"/>
<dbReference type="InParanoid" id="A0A0D2ALB7"/>
<dbReference type="InterPro" id="IPR051468">
    <property type="entry name" value="Fungal_SecMetab_SDRs"/>
</dbReference>
<dbReference type="Pfam" id="PF00106">
    <property type="entry name" value="adh_short"/>
    <property type="match status" value="2"/>
</dbReference>
<dbReference type="PRINTS" id="PR00081">
    <property type="entry name" value="GDHRDH"/>
</dbReference>
<name>A0A0D2ALB7_9PEZI</name>
<keyword evidence="3" id="KW-1185">Reference proteome</keyword>
<dbReference type="InterPro" id="IPR002347">
    <property type="entry name" value="SDR_fam"/>
</dbReference>
<dbReference type="Proteomes" id="UP000053259">
    <property type="component" value="Unassembled WGS sequence"/>
</dbReference>
<evidence type="ECO:0000256" key="1">
    <source>
        <dbReference type="ARBA" id="ARBA00006484"/>
    </source>
</evidence>
<dbReference type="HOGENOM" id="CLU_010194_9_0_1"/>
<dbReference type="VEuPathDB" id="FungiDB:PV09_01502"/>
<dbReference type="GO" id="GO:0016491">
    <property type="term" value="F:oxidoreductase activity"/>
    <property type="evidence" value="ECO:0007669"/>
    <property type="project" value="TreeGrafter"/>
</dbReference>